<dbReference type="Gene3D" id="3.10.110.10">
    <property type="entry name" value="Ubiquitin Conjugating Enzyme"/>
    <property type="match status" value="1"/>
</dbReference>
<feature type="domain" description="UBC core" evidence="1">
    <location>
        <begin position="25"/>
        <end position="179"/>
    </location>
</feature>
<protein>
    <submittedName>
        <fullName evidence="2">Ubiquitinconjugating enzyme E2 putative</fullName>
    </submittedName>
</protein>
<evidence type="ECO:0000313" key="2">
    <source>
        <dbReference type="EMBL" id="CCA22030.1"/>
    </source>
</evidence>
<dbReference type="CDD" id="cd23794">
    <property type="entry name" value="UBCc_UBE2F_UBE2M"/>
    <property type="match status" value="1"/>
</dbReference>
<dbReference type="AlphaFoldDB" id="F0WL69"/>
<evidence type="ECO:0000259" key="1">
    <source>
        <dbReference type="PROSITE" id="PS50127"/>
    </source>
</evidence>
<dbReference type="EMBL" id="FR824186">
    <property type="protein sequence ID" value="CCA22030.1"/>
    <property type="molecule type" value="Genomic_DNA"/>
</dbReference>
<name>F0WL69_9STRA</name>
<dbReference type="InterPro" id="IPR000608">
    <property type="entry name" value="UBC"/>
</dbReference>
<reference evidence="2" key="2">
    <citation type="submission" date="2011-02" db="EMBL/GenBank/DDBJ databases">
        <authorList>
            <person name="MacLean D."/>
        </authorList>
    </citation>
    <scope>NUCLEOTIDE SEQUENCE</scope>
</reference>
<gene>
    <name evidence="2" type="primary">AlNc14C141G7257</name>
    <name evidence="2" type="ORF">ALNC14_081730</name>
</gene>
<dbReference type="PANTHER" id="PTHR24068">
    <property type="entry name" value="UBIQUITIN-CONJUGATING ENZYME E2"/>
    <property type="match status" value="1"/>
</dbReference>
<dbReference type="SUPFAM" id="SSF54495">
    <property type="entry name" value="UBC-like"/>
    <property type="match status" value="1"/>
</dbReference>
<dbReference type="HOGENOM" id="CLU_1206840_0_0_1"/>
<dbReference type="InterPro" id="IPR016135">
    <property type="entry name" value="UBQ-conjugating_enzyme/RWD"/>
</dbReference>
<organism evidence="2">
    <name type="scientific">Albugo laibachii Nc14</name>
    <dbReference type="NCBI Taxonomy" id="890382"/>
    <lineage>
        <taxon>Eukaryota</taxon>
        <taxon>Sar</taxon>
        <taxon>Stramenopiles</taxon>
        <taxon>Oomycota</taxon>
        <taxon>Peronosporomycetes</taxon>
        <taxon>Albuginales</taxon>
        <taxon>Albuginaceae</taxon>
        <taxon>Albugo</taxon>
    </lineage>
</organism>
<proteinExistence type="predicted"/>
<reference evidence="2" key="1">
    <citation type="journal article" date="2011" name="PLoS Biol.">
        <title>Gene gain and loss during evolution of obligate parasitism in the white rust pathogen of Arabidopsis thaliana.</title>
        <authorList>
            <person name="Kemen E."/>
            <person name="Gardiner A."/>
            <person name="Schultz-Larsen T."/>
            <person name="Kemen A.C."/>
            <person name="Balmuth A.L."/>
            <person name="Robert-Seilaniantz A."/>
            <person name="Bailey K."/>
            <person name="Holub E."/>
            <person name="Studholme D.J."/>
            <person name="Maclean D."/>
            <person name="Jones J.D."/>
        </authorList>
    </citation>
    <scope>NUCLEOTIDE SEQUENCE</scope>
</reference>
<dbReference type="Pfam" id="PF00179">
    <property type="entry name" value="UQ_con"/>
    <property type="match status" value="1"/>
</dbReference>
<accession>F0WL69</accession>
<sequence length="245" mass="28211">MKVKFGNDDQISSHLLMMNHTRSDLTSLRVRKDISELAKSKFSCQHAQTRIDFPDGIENMLHLLVTIRILDDDGPYRNGNFTFYIEIPKTYPFSPPNVTSLTRAWHPNIDVITGKVMLSILGKDWRPVLTINTVLLALQLIFIEPGIDTILNKRASEQLKQDPQSFCDQVQRMLQGGIFYNLEFPKHSSEAFLNTMPSLRSRNPKRTLLREESDICADFWEVKCSLVEECNIEPACGSWKRARHM</sequence>
<dbReference type="PROSITE" id="PS50127">
    <property type="entry name" value="UBC_2"/>
    <property type="match status" value="1"/>
</dbReference>
<dbReference type="SMART" id="SM00212">
    <property type="entry name" value="UBCc"/>
    <property type="match status" value="1"/>
</dbReference>